<dbReference type="GO" id="GO:0047443">
    <property type="term" value="F:4-hydroxy-4-methyl-2-oxoglutarate aldolase activity"/>
    <property type="evidence" value="ECO:0007669"/>
    <property type="project" value="TreeGrafter"/>
</dbReference>
<dbReference type="EMBL" id="JADWYS010000001">
    <property type="protein sequence ID" value="MBG9388001.1"/>
    <property type="molecule type" value="Genomic_DNA"/>
</dbReference>
<dbReference type="GO" id="GO:0046872">
    <property type="term" value="F:metal ion binding"/>
    <property type="evidence" value="ECO:0007669"/>
    <property type="project" value="UniProtKB-KW"/>
</dbReference>
<dbReference type="InterPro" id="IPR005493">
    <property type="entry name" value="RraA/RraA-like"/>
</dbReference>
<evidence type="ECO:0000256" key="3">
    <source>
        <dbReference type="ARBA" id="ARBA00029596"/>
    </source>
</evidence>
<evidence type="ECO:0000313" key="7">
    <source>
        <dbReference type="Proteomes" id="UP000651050"/>
    </source>
</evidence>
<dbReference type="PANTHER" id="PTHR33254:SF4">
    <property type="entry name" value="4-HYDROXY-4-METHYL-2-OXOGLUTARATE ALDOLASE 3-RELATED"/>
    <property type="match status" value="1"/>
</dbReference>
<organism evidence="6 7">
    <name type="scientific">Caenimonas aquaedulcis</name>
    <dbReference type="NCBI Taxonomy" id="2793270"/>
    <lineage>
        <taxon>Bacteria</taxon>
        <taxon>Pseudomonadati</taxon>
        <taxon>Pseudomonadota</taxon>
        <taxon>Betaproteobacteria</taxon>
        <taxon>Burkholderiales</taxon>
        <taxon>Comamonadaceae</taxon>
        <taxon>Caenimonas</taxon>
    </lineage>
</organism>
<evidence type="ECO:0000313" key="6">
    <source>
        <dbReference type="EMBL" id="MBG9388001.1"/>
    </source>
</evidence>
<accession>A0A931H3Q6</accession>
<comment type="cofactor">
    <cofactor evidence="1">
        <name>a divalent metal cation</name>
        <dbReference type="ChEBI" id="CHEBI:60240"/>
    </cofactor>
</comment>
<feature type="binding site" evidence="5">
    <location>
        <begin position="87"/>
        <end position="90"/>
    </location>
    <ligand>
        <name>substrate</name>
    </ligand>
</feature>
<proteinExistence type="predicted"/>
<keyword evidence="5" id="KW-0479">Metal-binding</keyword>
<keyword evidence="5" id="KW-0460">Magnesium</keyword>
<name>A0A931H3Q6_9BURK</name>
<comment type="cofactor">
    <cofactor evidence="5">
        <name>Mg(2+)</name>
        <dbReference type="ChEBI" id="CHEBI:18420"/>
    </cofactor>
</comment>
<comment type="caution">
    <text evidence="6">The sequence shown here is derived from an EMBL/GenBank/DDBJ whole genome shotgun (WGS) entry which is preliminary data.</text>
</comment>
<reference evidence="6" key="1">
    <citation type="submission" date="2020-11" db="EMBL/GenBank/DDBJ databases">
        <title>Bacterial whole genome sequence for Caenimonas sp. DR4.4.</title>
        <authorList>
            <person name="Le V."/>
            <person name="Ko S.-R."/>
            <person name="Ahn C.-Y."/>
            <person name="Oh H.-M."/>
        </authorList>
    </citation>
    <scope>NUCLEOTIDE SEQUENCE</scope>
    <source>
        <strain evidence="6">DR4.4</strain>
    </source>
</reference>
<dbReference type="Gene3D" id="3.50.30.40">
    <property type="entry name" value="Ribonuclease E inhibitor RraA/RraA-like"/>
    <property type="match status" value="1"/>
</dbReference>
<dbReference type="RefSeq" id="WP_196985880.1">
    <property type="nucleotide sequence ID" value="NZ_JADWYS010000001.1"/>
</dbReference>
<dbReference type="AlphaFoldDB" id="A0A931H3Q6"/>
<evidence type="ECO:0000256" key="1">
    <source>
        <dbReference type="ARBA" id="ARBA00001968"/>
    </source>
</evidence>
<keyword evidence="7" id="KW-1185">Reference proteome</keyword>
<dbReference type="PANTHER" id="PTHR33254">
    <property type="entry name" value="4-HYDROXY-4-METHYL-2-OXOGLUTARATE ALDOLASE 3-RELATED"/>
    <property type="match status" value="1"/>
</dbReference>
<feature type="binding site" evidence="5">
    <location>
        <position position="109"/>
    </location>
    <ligand>
        <name>substrate</name>
    </ligand>
</feature>
<gene>
    <name evidence="6" type="ORF">I5803_08215</name>
</gene>
<dbReference type="GO" id="GO:0008948">
    <property type="term" value="F:oxaloacetate decarboxylase activity"/>
    <property type="evidence" value="ECO:0007669"/>
    <property type="project" value="TreeGrafter"/>
</dbReference>
<dbReference type="SUPFAM" id="SSF89562">
    <property type="entry name" value="RraA-like"/>
    <property type="match status" value="1"/>
</dbReference>
<evidence type="ECO:0000256" key="5">
    <source>
        <dbReference type="PIRSR" id="PIRSR605493-1"/>
    </source>
</evidence>
<feature type="binding site" evidence="5">
    <location>
        <position position="110"/>
    </location>
    <ligand>
        <name>Mg(2+)</name>
        <dbReference type="ChEBI" id="CHEBI:18420"/>
    </ligand>
</feature>
<evidence type="ECO:0000256" key="4">
    <source>
        <dbReference type="ARBA" id="ARBA00030169"/>
    </source>
</evidence>
<dbReference type="Proteomes" id="UP000651050">
    <property type="component" value="Unassembled WGS sequence"/>
</dbReference>
<sequence>MTEFDTLDAFDASTLYDAARRLGLETGVAGVTALAPGMRVAGPSYTVQFVAKGSQPKGSRSFYDVMAAAPAGSVMVVQVGIDRWISGANMSRFAALAGISGIVMDGCVRDIGVSRSRGYPIFSKGSAIQGYGDFLMLGATGIDIQCGGLKVSPDDIVVGDDDGVVVLPRARLDDILYEAQEILELDRKLADGIEARLPLPALDEIRVQWSRRRPR</sequence>
<protein>
    <recommendedName>
        <fullName evidence="2">Putative 4-hydroxy-4-methyl-2-oxoglutarate aldolase</fullName>
    </recommendedName>
    <alternativeName>
        <fullName evidence="3">Regulator of ribonuclease activity homolog</fullName>
    </alternativeName>
    <alternativeName>
        <fullName evidence="4">RraA-like protein</fullName>
    </alternativeName>
</protein>
<dbReference type="Pfam" id="PF03737">
    <property type="entry name" value="RraA-like"/>
    <property type="match status" value="1"/>
</dbReference>
<dbReference type="InterPro" id="IPR036704">
    <property type="entry name" value="RraA/RraA-like_sf"/>
</dbReference>
<evidence type="ECO:0000256" key="2">
    <source>
        <dbReference type="ARBA" id="ARBA00016549"/>
    </source>
</evidence>